<sequence>MTMKGGYRRWYKTYHSTNSSRPLRGISSQPRPLLKKHPDVHLWNFEKNKCCIHIITLWSSRYCLKIYQLAYNLLSFYKIYKPKTQIFLIRLYLPMRRHLLCRWGVFNWRNNHLWDSENLHAVKERHFQHKFKVNIWCGVISNFFTGPFELPPSLIGPRHTLVPSHPNLRYLNFPQHNLNELLEDVLLALRENMWFCLTECHHI</sequence>
<dbReference type="PANTHER" id="PTHR47326">
    <property type="entry name" value="TRANSPOSABLE ELEMENT TC3 TRANSPOSASE-LIKE PROTEIN"/>
    <property type="match status" value="1"/>
</dbReference>
<proteinExistence type="predicted"/>
<dbReference type="PANTHER" id="PTHR47326:SF1">
    <property type="entry name" value="HTH PSQ-TYPE DOMAIN-CONTAINING PROTEIN"/>
    <property type="match status" value="1"/>
</dbReference>
<evidence type="ECO:0000313" key="1">
    <source>
        <dbReference type="EMBL" id="KAJ8939258.1"/>
    </source>
</evidence>
<protein>
    <recommendedName>
        <fullName evidence="3">Maturase K</fullName>
    </recommendedName>
</protein>
<dbReference type="AlphaFoldDB" id="A0AAV8XMK3"/>
<reference evidence="1" key="1">
    <citation type="journal article" date="2023" name="Insect Mol. Biol.">
        <title>Genome sequencing provides insights into the evolution of gene families encoding plant cell wall-degrading enzymes in longhorned beetles.</title>
        <authorList>
            <person name="Shin N.R."/>
            <person name="Okamura Y."/>
            <person name="Kirsch R."/>
            <person name="Pauchet Y."/>
        </authorList>
    </citation>
    <scope>NUCLEOTIDE SEQUENCE</scope>
    <source>
        <strain evidence="1">AMC_N1</strain>
    </source>
</reference>
<accession>A0AAV8XMK3</accession>
<gene>
    <name evidence="1" type="ORF">NQ318_015216</name>
</gene>
<keyword evidence="2" id="KW-1185">Reference proteome</keyword>
<name>A0AAV8XMK3_9CUCU</name>
<dbReference type="EMBL" id="JAPWTK010000498">
    <property type="protein sequence ID" value="KAJ8939258.1"/>
    <property type="molecule type" value="Genomic_DNA"/>
</dbReference>
<comment type="caution">
    <text evidence="1">The sequence shown here is derived from an EMBL/GenBank/DDBJ whole genome shotgun (WGS) entry which is preliminary data.</text>
</comment>
<organism evidence="1 2">
    <name type="scientific">Aromia moschata</name>
    <dbReference type="NCBI Taxonomy" id="1265417"/>
    <lineage>
        <taxon>Eukaryota</taxon>
        <taxon>Metazoa</taxon>
        <taxon>Ecdysozoa</taxon>
        <taxon>Arthropoda</taxon>
        <taxon>Hexapoda</taxon>
        <taxon>Insecta</taxon>
        <taxon>Pterygota</taxon>
        <taxon>Neoptera</taxon>
        <taxon>Endopterygota</taxon>
        <taxon>Coleoptera</taxon>
        <taxon>Polyphaga</taxon>
        <taxon>Cucujiformia</taxon>
        <taxon>Chrysomeloidea</taxon>
        <taxon>Cerambycidae</taxon>
        <taxon>Cerambycinae</taxon>
        <taxon>Callichromatini</taxon>
        <taxon>Aromia</taxon>
    </lineage>
</organism>
<evidence type="ECO:0000313" key="2">
    <source>
        <dbReference type="Proteomes" id="UP001162162"/>
    </source>
</evidence>
<dbReference type="Proteomes" id="UP001162162">
    <property type="component" value="Unassembled WGS sequence"/>
</dbReference>
<evidence type="ECO:0008006" key="3">
    <source>
        <dbReference type="Google" id="ProtNLM"/>
    </source>
</evidence>